<feature type="transmembrane region" description="Helical" evidence="2">
    <location>
        <begin position="101"/>
        <end position="120"/>
    </location>
</feature>
<evidence type="ECO:0000256" key="2">
    <source>
        <dbReference type="SAM" id="Phobius"/>
    </source>
</evidence>
<feature type="compositionally biased region" description="Basic and acidic residues" evidence="1">
    <location>
        <begin position="596"/>
        <end position="606"/>
    </location>
</feature>
<reference evidence="4 5" key="1">
    <citation type="submission" date="2012-08" db="EMBL/GenBank/DDBJ databases">
        <title>Oryza genome evolution.</title>
        <authorList>
            <person name="Wing R.A."/>
        </authorList>
    </citation>
    <scope>NUCLEOTIDE SEQUENCE</scope>
</reference>
<evidence type="ECO:0000256" key="1">
    <source>
        <dbReference type="SAM" id="MobiDB-lite"/>
    </source>
</evidence>
<sequence length="670" mass="76433">MGLSSAVQWWEEWQLRVLVLGSLGARPVFPCDFRRKSRIPPWYRFFIWLFYLASDALAIYALATLFNRRKKVKYSSGNHDLEVVTVALYVFFKSWPSSADGKLLAAAILLFIIGILKCLMKPIALKTASFNNLVSPSDCAQRTEATSRERELESFIENARALIAVQGTSAYRAAFKETLEQDEKLVSHQQKLSVPTKLFVDSASPYSDRLADLEFFCALDWDKAYGRIILGISKIFGILYTRESGDTEHTAYACFCCMSTWMLTFVLATTAIILLHISHKHAYSHYDVIVTFVLVWHPFARHHFPIYDTGLADDVAQQSLIGFFAHNKRHTWSISIAKCFQCKGLLDQYWCMNPCKRSNIITAVVFEYVKYGWTKCIHDAESYWRFNDNMGHQTLERLKCDELLGWSLEKPFDEIVLLWHVATDYCFHMSGRGPHTAGVSFLREIGRAISNYMMHLLFANPKMLMAGSRRNLFTTAYDELEDILENERNLPVDDEKELTLAIIEKVKSEESLFIHDAWLLAQDLVKLNDQEKMWCVIRDVWVEMLCFSAGRCRGYLHAKSLGSGVEYLTFVWLLLAHTGMETLPERLQRTQHLRFPKKEPQNREDGDASPSDSQGLKPLSQEEEGVVDAPCGTSEATESHKEKTNHAAPSAPQGEGSIVPELNEIKVVPP</sequence>
<evidence type="ECO:0000313" key="4">
    <source>
        <dbReference type="EnsemblPlants" id="LPERR08G02930.1"/>
    </source>
</evidence>
<feature type="region of interest" description="Disordered" evidence="1">
    <location>
        <begin position="587"/>
        <end position="670"/>
    </location>
</feature>
<protein>
    <recommendedName>
        <fullName evidence="3">DUF4220 domain-containing protein</fullName>
    </recommendedName>
</protein>
<organism evidence="4 5">
    <name type="scientific">Leersia perrieri</name>
    <dbReference type="NCBI Taxonomy" id="77586"/>
    <lineage>
        <taxon>Eukaryota</taxon>
        <taxon>Viridiplantae</taxon>
        <taxon>Streptophyta</taxon>
        <taxon>Embryophyta</taxon>
        <taxon>Tracheophyta</taxon>
        <taxon>Spermatophyta</taxon>
        <taxon>Magnoliopsida</taxon>
        <taxon>Liliopsida</taxon>
        <taxon>Poales</taxon>
        <taxon>Poaceae</taxon>
        <taxon>BOP clade</taxon>
        <taxon>Oryzoideae</taxon>
        <taxon>Oryzeae</taxon>
        <taxon>Oryzinae</taxon>
        <taxon>Leersia</taxon>
    </lineage>
</organism>
<dbReference type="PANTHER" id="PTHR31325">
    <property type="entry name" value="OS01G0798800 PROTEIN-RELATED"/>
    <property type="match status" value="1"/>
</dbReference>
<dbReference type="Proteomes" id="UP000032180">
    <property type="component" value="Chromosome 8"/>
</dbReference>
<name>A0A0D9X4C8_9ORYZ</name>
<feature type="transmembrane region" description="Helical" evidence="2">
    <location>
        <begin position="252"/>
        <end position="277"/>
    </location>
</feature>
<dbReference type="EnsemblPlants" id="LPERR08G02930.1">
    <property type="protein sequence ID" value="LPERR08G02930.1"/>
    <property type="gene ID" value="LPERR08G02930"/>
</dbReference>
<keyword evidence="5" id="KW-1185">Reference proteome</keyword>
<dbReference type="InterPro" id="IPR007658">
    <property type="entry name" value="DUF594"/>
</dbReference>
<dbReference type="eggNOG" id="ENOG502RRR5">
    <property type="taxonomic scope" value="Eukaryota"/>
</dbReference>
<keyword evidence="2" id="KW-0812">Transmembrane</keyword>
<proteinExistence type="predicted"/>
<keyword evidence="2" id="KW-1133">Transmembrane helix</keyword>
<keyword evidence="2" id="KW-0472">Membrane</keyword>
<evidence type="ECO:0000313" key="5">
    <source>
        <dbReference type="Proteomes" id="UP000032180"/>
    </source>
</evidence>
<dbReference type="Pfam" id="PF13968">
    <property type="entry name" value="DUF4220"/>
    <property type="match status" value="1"/>
</dbReference>
<dbReference type="Pfam" id="PF04578">
    <property type="entry name" value="DUF594"/>
    <property type="match status" value="1"/>
</dbReference>
<dbReference type="STRING" id="77586.A0A0D9X4C8"/>
<reference evidence="5" key="2">
    <citation type="submission" date="2013-12" db="EMBL/GenBank/DDBJ databases">
        <authorList>
            <person name="Yu Y."/>
            <person name="Lee S."/>
            <person name="de Baynast K."/>
            <person name="Wissotski M."/>
            <person name="Liu L."/>
            <person name="Talag J."/>
            <person name="Goicoechea J."/>
            <person name="Angelova A."/>
            <person name="Jetty R."/>
            <person name="Kudrna D."/>
            <person name="Golser W."/>
            <person name="Rivera L."/>
            <person name="Zhang J."/>
            <person name="Wing R."/>
        </authorList>
    </citation>
    <scope>NUCLEOTIDE SEQUENCE</scope>
</reference>
<evidence type="ECO:0000259" key="3">
    <source>
        <dbReference type="Pfam" id="PF13968"/>
    </source>
</evidence>
<dbReference type="InterPro" id="IPR025315">
    <property type="entry name" value="DUF4220"/>
</dbReference>
<dbReference type="AlphaFoldDB" id="A0A0D9X4C8"/>
<feature type="transmembrane region" description="Helical" evidence="2">
    <location>
        <begin position="45"/>
        <end position="66"/>
    </location>
</feature>
<dbReference type="HOGENOM" id="CLU_009180_4_0_1"/>
<dbReference type="Gramene" id="LPERR08G02930.1">
    <property type="protein sequence ID" value="LPERR08G02930.1"/>
    <property type="gene ID" value="LPERR08G02930"/>
</dbReference>
<reference evidence="4" key="3">
    <citation type="submission" date="2015-04" db="UniProtKB">
        <authorList>
            <consortium name="EnsemblPlants"/>
        </authorList>
    </citation>
    <scope>IDENTIFICATION</scope>
</reference>
<accession>A0A0D9X4C8</accession>
<feature type="domain" description="DUF4220" evidence="3">
    <location>
        <begin position="84"/>
        <end position="295"/>
    </location>
</feature>